<dbReference type="EMBL" id="JAOSIT010000008">
    <property type="protein sequence ID" value="MDO8057290.1"/>
    <property type="molecule type" value="Genomic_DNA"/>
</dbReference>
<comment type="caution">
    <text evidence="1">The sequence shown here is derived from an EMBL/GenBank/DDBJ whole genome shotgun (WGS) entry which is preliminary data.</text>
</comment>
<keyword evidence="2" id="KW-1185">Reference proteome</keyword>
<dbReference type="Proteomes" id="UP001170666">
    <property type="component" value="Unassembled WGS sequence"/>
</dbReference>
<organism evidence="1 2">
    <name type="scientific">Candidatus Phytoplasma gossypii</name>
    <dbReference type="NCBI Taxonomy" id="2982629"/>
    <lineage>
        <taxon>Bacteria</taxon>
        <taxon>Bacillati</taxon>
        <taxon>Mycoplasmatota</taxon>
        <taxon>Mollicutes</taxon>
        <taxon>Acholeplasmatales</taxon>
        <taxon>Acholeplasmataceae</taxon>
        <taxon>Candidatus Phytoplasma</taxon>
        <taxon>16SrII (Peanut WB group)</taxon>
    </lineage>
</organism>
<evidence type="ECO:0000313" key="2">
    <source>
        <dbReference type="Proteomes" id="UP001170666"/>
    </source>
</evidence>
<evidence type="ECO:0000313" key="1">
    <source>
        <dbReference type="EMBL" id="MDO8057290.1"/>
    </source>
</evidence>
<accession>A0ABT9D1X0</accession>
<protein>
    <submittedName>
        <fullName evidence="1">Uncharacterized protein</fullName>
    </submittedName>
</protein>
<proteinExistence type="predicted"/>
<reference evidence="1 2" key="1">
    <citation type="journal article" date="2023" name="Int. J. Syst. Evol. Microbiol.">
        <title>The observation of taxonomic boundaries for the 16SrII and 16SrXXV phytoplasmas using genome-based delimitation.</title>
        <authorList>
            <person name="Rodrigues Jardim B."/>
            <person name="Tran-Nguyen L.T.T."/>
            <person name="Gambley C."/>
            <person name="Al-Sadi A.M."/>
            <person name="Al-Subhi A.M."/>
            <person name="Foissac X."/>
            <person name="Salar P."/>
            <person name="Cai H."/>
            <person name="Yang J.Y."/>
            <person name="Davis R."/>
            <person name="Jones L."/>
            <person name="Rodoni B."/>
            <person name="Constable F.E."/>
        </authorList>
    </citation>
    <scope>NUCLEOTIDE SEQUENCE [LARGE SCALE GENOMIC DNA]</scope>
    <source>
        <strain evidence="1">BAWM-BFA-CoWB</strain>
    </source>
</reference>
<gene>
    <name evidence="1" type="ORF">OC698_01090</name>
</gene>
<name>A0ABT9D1X0_9MOLU</name>
<sequence length="70" mass="8302">MIIKEPDPWVLPIIKNRLIQKCLEQLLTPCFENIFLAWSLGFRTTKSCHDAIKRVKQRFIGIDYKIKKLT</sequence>